<feature type="non-terminal residue" evidence="6">
    <location>
        <position position="1"/>
    </location>
</feature>
<dbReference type="GO" id="GO:0016020">
    <property type="term" value="C:membrane"/>
    <property type="evidence" value="ECO:0007669"/>
    <property type="project" value="UniProtKB-SubCell"/>
</dbReference>
<reference evidence="6" key="1">
    <citation type="journal article" date="2014" name="Front. Microbiol.">
        <title>High frequency of phylogenetically diverse reductive dehalogenase-homologous genes in deep subseafloor sedimentary metagenomes.</title>
        <authorList>
            <person name="Kawai M."/>
            <person name="Futagami T."/>
            <person name="Toyoda A."/>
            <person name="Takaki Y."/>
            <person name="Nishi S."/>
            <person name="Hori S."/>
            <person name="Arai W."/>
            <person name="Tsubouchi T."/>
            <person name="Morono Y."/>
            <person name="Uchiyama I."/>
            <person name="Ito T."/>
            <person name="Fujiyama A."/>
            <person name="Inagaki F."/>
            <person name="Takami H."/>
        </authorList>
    </citation>
    <scope>NUCLEOTIDE SEQUENCE</scope>
    <source>
        <strain evidence="6">Expedition CK06-06</strain>
    </source>
</reference>
<evidence type="ECO:0000256" key="2">
    <source>
        <dbReference type="ARBA" id="ARBA00022692"/>
    </source>
</evidence>
<keyword evidence="3 5" id="KW-1133">Transmembrane helix</keyword>
<gene>
    <name evidence="6" type="ORF">S12H4_09966</name>
</gene>
<feature type="transmembrane region" description="Helical" evidence="5">
    <location>
        <begin position="66"/>
        <end position="85"/>
    </location>
</feature>
<name>X1PVT5_9ZZZZ</name>
<feature type="transmembrane region" description="Helical" evidence="5">
    <location>
        <begin position="6"/>
        <end position="25"/>
    </location>
</feature>
<comment type="caution">
    <text evidence="6">The sequence shown here is derived from an EMBL/GenBank/DDBJ whole genome shotgun (WGS) entry which is preliminary data.</text>
</comment>
<dbReference type="AlphaFoldDB" id="X1PVT5"/>
<proteinExistence type="predicted"/>
<comment type="subcellular location">
    <subcellularLocation>
        <location evidence="1">Membrane</location>
        <topology evidence="1">Multi-pass membrane protein</topology>
    </subcellularLocation>
</comment>
<dbReference type="InterPro" id="IPR002781">
    <property type="entry name" value="TM_pro_TauE-like"/>
</dbReference>
<evidence type="ECO:0000256" key="3">
    <source>
        <dbReference type="ARBA" id="ARBA00022989"/>
    </source>
</evidence>
<evidence type="ECO:0000313" key="6">
    <source>
        <dbReference type="EMBL" id="GAI60407.1"/>
    </source>
</evidence>
<evidence type="ECO:0000256" key="4">
    <source>
        <dbReference type="ARBA" id="ARBA00023136"/>
    </source>
</evidence>
<keyword evidence="2 5" id="KW-0812">Transmembrane</keyword>
<organism evidence="6">
    <name type="scientific">marine sediment metagenome</name>
    <dbReference type="NCBI Taxonomy" id="412755"/>
    <lineage>
        <taxon>unclassified sequences</taxon>
        <taxon>metagenomes</taxon>
        <taxon>ecological metagenomes</taxon>
    </lineage>
</organism>
<keyword evidence="4 5" id="KW-0472">Membrane</keyword>
<sequence>GLNSGLFGASSGLIFVLALVILYGYPLKKGVGTALILSIIIGLCTFSFYQIFGITIKGRFFFDFELSFYLAIGSIISGIIASTYIQKLSAKTMGRAVGFIIFILGALSLAFYFIP</sequence>
<evidence type="ECO:0008006" key="7">
    <source>
        <dbReference type="Google" id="ProtNLM"/>
    </source>
</evidence>
<feature type="transmembrane region" description="Helical" evidence="5">
    <location>
        <begin position="32"/>
        <end position="54"/>
    </location>
</feature>
<dbReference type="EMBL" id="BARW01004156">
    <property type="protein sequence ID" value="GAI60407.1"/>
    <property type="molecule type" value="Genomic_DNA"/>
</dbReference>
<dbReference type="Pfam" id="PF01925">
    <property type="entry name" value="TauE"/>
    <property type="match status" value="1"/>
</dbReference>
<evidence type="ECO:0000256" key="1">
    <source>
        <dbReference type="ARBA" id="ARBA00004141"/>
    </source>
</evidence>
<protein>
    <recommendedName>
        <fullName evidence="7">Membrane transporter protein</fullName>
    </recommendedName>
</protein>
<evidence type="ECO:0000256" key="5">
    <source>
        <dbReference type="SAM" id="Phobius"/>
    </source>
</evidence>
<feature type="transmembrane region" description="Helical" evidence="5">
    <location>
        <begin position="97"/>
        <end position="114"/>
    </location>
</feature>
<accession>X1PVT5</accession>